<gene>
    <name evidence="9" type="ORF">TDSAC_1358</name>
</gene>
<dbReference type="FunFam" id="1.10.3470.10:FF:000001">
    <property type="entry name" value="Vitamin B12 ABC transporter permease BtuC"/>
    <property type="match status" value="1"/>
</dbReference>
<dbReference type="CDD" id="cd06550">
    <property type="entry name" value="TM_ABC_iron-siderophores_like"/>
    <property type="match status" value="1"/>
</dbReference>
<name>A0A2R4W1Y1_THEAF</name>
<sequence length="349" mass="38082">MNKEDILKSYKSYYKKKIFIVILLFILSLLFIIFSTKTGTFNISFSDIIFSFFNPGSREGAVLFNVRFPRIASSFVAGVGLSIAGCVMQNVLRNPLASPFTLGVSQGAAFGACVGIVMLGQGSLGSNIIINNPYFVTACAFFGSLISTFTIIFLAKLKGFSPESIVLSGVALGALFSAMIIILQYFSNEVAVASMVFWTFGDVGRAYWNEILIMFVVVTFSFVYFLLNSLNYNAMEIGDESAKSLGINVDKIRFISMIISSLITAVIVSFLGIIGFIGLVAPQAMRRIIDFDYRFILPASALSGAILLIIADIVSRTIFSPVILPIGAITSFLGAPFFIYILYLKGKTR</sequence>
<accession>A0A2R4W1Y1</accession>
<keyword evidence="5 8" id="KW-0812">Transmembrane</keyword>
<evidence type="ECO:0000256" key="1">
    <source>
        <dbReference type="ARBA" id="ARBA00004651"/>
    </source>
</evidence>
<dbReference type="SUPFAM" id="SSF81345">
    <property type="entry name" value="ABC transporter involved in vitamin B12 uptake, BtuC"/>
    <property type="match status" value="1"/>
</dbReference>
<feature type="transmembrane region" description="Helical" evidence="8">
    <location>
        <begin position="166"/>
        <end position="186"/>
    </location>
</feature>
<evidence type="ECO:0000256" key="6">
    <source>
        <dbReference type="ARBA" id="ARBA00022989"/>
    </source>
</evidence>
<keyword evidence="7 8" id="KW-0472">Membrane</keyword>
<evidence type="ECO:0000313" key="10">
    <source>
        <dbReference type="Proteomes" id="UP000244792"/>
    </source>
</evidence>
<evidence type="ECO:0000256" key="8">
    <source>
        <dbReference type="SAM" id="Phobius"/>
    </source>
</evidence>
<evidence type="ECO:0000256" key="2">
    <source>
        <dbReference type="ARBA" id="ARBA00007935"/>
    </source>
</evidence>
<feature type="transmembrane region" description="Helical" evidence="8">
    <location>
        <begin position="134"/>
        <end position="154"/>
    </location>
</feature>
<dbReference type="PANTHER" id="PTHR30472">
    <property type="entry name" value="FERRIC ENTEROBACTIN TRANSPORT SYSTEM PERMEASE PROTEIN"/>
    <property type="match status" value="1"/>
</dbReference>
<evidence type="ECO:0000256" key="7">
    <source>
        <dbReference type="ARBA" id="ARBA00023136"/>
    </source>
</evidence>
<dbReference type="RefSeq" id="WP_108309481.1">
    <property type="nucleotide sequence ID" value="NZ_CP020921.1"/>
</dbReference>
<feature type="transmembrane region" description="Helical" evidence="8">
    <location>
        <begin position="100"/>
        <end position="122"/>
    </location>
</feature>
<dbReference type="EMBL" id="CP020921">
    <property type="protein sequence ID" value="AWB10698.1"/>
    <property type="molecule type" value="Genomic_DNA"/>
</dbReference>
<keyword evidence="4" id="KW-1003">Cell membrane</keyword>
<dbReference type="Proteomes" id="UP000244792">
    <property type="component" value="Chromosome"/>
</dbReference>
<dbReference type="GO" id="GO:0005886">
    <property type="term" value="C:plasma membrane"/>
    <property type="evidence" value="ECO:0007669"/>
    <property type="project" value="UniProtKB-SubCell"/>
</dbReference>
<feature type="transmembrane region" description="Helical" evidence="8">
    <location>
        <begin position="322"/>
        <end position="343"/>
    </location>
</feature>
<keyword evidence="10" id="KW-1185">Reference proteome</keyword>
<dbReference type="OrthoDB" id="9792889at2"/>
<dbReference type="GO" id="GO:0022857">
    <property type="term" value="F:transmembrane transporter activity"/>
    <property type="evidence" value="ECO:0007669"/>
    <property type="project" value="InterPro"/>
</dbReference>
<dbReference type="Gene3D" id="1.10.3470.10">
    <property type="entry name" value="ABC transporter involved in vitamin B12 uptake, BtuC"/>
    <property type="match status" value="1"/>
</dbReference>
<proteinExistence type="inferred from homology"/>
<evidence type="ECO:0000256" key="3">
    <source>
        <dbReference type="ARBA" id="ARBA00022448"/>
    </source>
</evidence>
<reference evidence="9 10" key="1">
    <citation type="submission" date="2017-04" db="EMBL/GenBank/DDBJ databases">
        <title>Genomic insights into metabolism of Thermodesulfobium acidiphilum.</title>
        <authorList>
            <person name="Toshchakov S.V."/>
            <person name="Frolov E.N."/>
            <person name="Kublanov I.V."/>
            <person name="Samarov N.I."/>
            <person name="Novikov A."/>
            <person name="Lebedinsky A.V."/>
            <person name="Bonch-Osmolovskaya E.A."/>
            <person name="Chernyh N.A."/>
        </authorList>
    </citation>
    <scope>NUCLEOTIDE SEQUENCE [LARGE SCALE GENOMIC DNA]</scope>
    <source>
        <strain evidence="9 10">3127-1</strain>
    </source>
</reference>
<dbReference type="Pfam" id="PF01032">
    <property type="entry name" value="FecCD"/>
    <property type="match status" value="1"/>
</dbReference>
<comment type="similarity">
    <text evidence="2">Belongs to the binding-protein-dependent transport system permease family. FecCD subfamily.</text>
</comment>
<protein>
    <submittedName>
        <fullName evidence="9">Iron complex transport system permease protein</fullName>
    </submittedName>
</protein>
<evidence type="ECO:0000256" key="5">
    <source>
        <dbReference type="ARBA" id="ARBA00022692"/>
    </source>
</evidence>
<comment type="subcellular location">
    <subcellularLocation>
        <location evidence="1">Cell membrane</location>
        <topology evidence="1">Multi-pass membrane protein</topology>
    </subcellularLocation>
</comment>
<keyword evidence="3" id="KW-0813">Transport</keyword>
<feature type="transmembrane region" description="Helical" evidence="8">
    <location>
        <begin position="206"/>
        <end position="227"/>
    </location>
</feature>
<dbReference type="InterPro" id="IPR037294">
    <property type="entry name" value="ABC_BtuC-like"/>
</dbReference>
<dbReference type="InterPro" id="IPR000522">
    <property type="entry name" value="ABC_transptr_permease_BtuC"/>
</dbReference>
<dbReference type="PANTHER" id="PTHR30472:SF25">
    <property type="entry name" value="ABC TRANSPORTER PERMEASE PROTEIN MJ0876-RELATED"/>
    <property type="match status" value="1"/>
</dbReference>
<evidence type="ECO:0000256" key="4">
    <source>
        <dbReference type="ARBA" id="ARBA00022475"/>
    </source>
</evidence>
<keyword evidence="6 8" id="KW-1133">Transmembrane helix</keyword>
<feature type="transmembrane region" description="Helical" evidence="8">
    <location>
        <begin position="254"/>
        <end position="281"/>
    </location>
</feature>
<feature type="transmembrane region" description="Helical" evidence="8">
    <location>
        <begin position="18"/>
        <end position="36"/>
    </location>
</feature>
<feature type="transmembrane region" description="Helical" evidence="8">
    <location>
        <begin position="293"/>
        <end position="315"/>
    </location>
</feature>
<evidence type="ECO:0000313" key="9">
    <source>
        <dbReference type="EMBL" id="AWB10698.1"/>
    </source>
</evidence>
<dbReference type="GO" id="GO:0033214">
    <property type="term" value="P:siderophore-iron import into cell"/>
    <property type="evidence" value="ECO:0007669"/>
    <property type="project" value="TreeGrafter"/>
</dbReference>
<dbReference type="KEGG" id="taci:TDSAC_1358"/>
<organism evidence="9 10">
    <name type="scientific">Thermodesulfobium acidiphilum</name>
    <dbReference type="NCBI Taxonomy" id="1794699"/>
    <lineage>
        <taxon>Bacteria</taxon>
        <taxon>Pseudomonadati</taxon>
        <taxon>Thermodesulfobiota</taxon>
        <taxon>Thermodesulfobiia</taxon>
        <taxon>Thermodesulfobiales</taxon>
        <taxon>Thermodesulfobiaceae</taxon>
        <taxon>Thermodesulfobium</taxon>
    </lineage>
</organism>
<dbReference type="AlphaFoldDB" id="A0A2R4W1Y1"/>
<feature type="transmembrane region" description="Helical" evidence="8">
    <location>
        <begin position="71"/>
        <end position="88"/>
    </location>
</feature>